<sequence length="253" mass="28278">MDAFFNRLEHYARLSAPARSRIENAVHQTRHYQPRTALIRQGDRLGRIFVLEQGWAIRKKELEDGRRQILNFLVPGDIFDLQALINSPADHGVETITPCQVRSFETAAFIDAAGTDFTILSSLWWATVQEEAILREQIVRVGRMTAIERIAHLILELQRRTRIAGLGHARGGAALPITRGQIADALGLSPVHVSRTITVMRRMGLIATDHVLEILDPESLVSVAGFDDHYLHLDASPLPADLFSRQKPMTAGL</sequence>
<dbReference type="Gene3D" id="2.60.120.10">
    <property type="entry name" value="Jelly Rolls"/>
    <property type="match status" value="1"/>
</dbReference>
<dbReference type="InterPro" id="IPR000595">
    <property type="entry name" value="cNMP-bd_dom"/>
</dbReference>
<dbReference type="SUPFAM" id="SSF51206">
    <property type="entry name" value="cAMP-binding domain-like"/>
    <property type="match status" value="1"/>
</dbReference>
<dbReference type="PANTHER" id="PTHR24567">
    <property type="entry name" value="CRP FAMILY TRANSCRIPTIONAL REGULATORY PROTEIN"/>
    <property type="match status" value="1"/>
</dbReference>
<comment type="caution">
    <text evidence="6">The sequence shown here is derived from an EMBL/GenBank/DDBJ whole genome shotgun (WGS) entry which is preliminary data.</text>
</comment>
<dbReference type="SMART" id="SM00419">
    <property type="entry name" value="HTH_CRP"/>
    <property type="match status" value="1"/>
</dbReference>
<proteinExistence type="predicted"/>
<dbReference type="Gene3D" id="1.10.10.10">
    <property type="entry name" value="Winged helix-like DNA-binding domain superfamily/Winged helix DNA-binding domain"/>
    <property type="match status" value="1"/>
</dbReference>
<dbReference type="CDD" id="cd00038">
    <property type="entry name" value="CAP_ED"/>
    <property type="match status" value="1"/>
</dbReference>
<dbReference type="Pfam" id="PF00027">
    <property type="entry name" value="cNMP_binding"/>
    <property type="match status" value="1"/>
</dbReference>
<evidence type="ECO:0000313" key="7">
    <source>
        <dbReference type="Proteomes" id="UP001310692"/>
    </source>
</evidence>
<dbReference type="Pfam" id="PF13545">
    <property type="entry name" value="HTH_Crp_2"/>
    <property type="match status" value="1"/>
</dbReference>
<name>A0ABU7M1Y8_9PROT</name>
<evidence type="ECO:0000256" key="1">
    <source>
        <dbReference type="ARBA" id="ARBA00023015"/>
    </source>
</evidence>
<evidence type="ECO:0000259" key="5">
    <source>
        <dbReference type="PROSITE" id="PS51063"/>
    </source>
</evidence>
<keyword evidence="7" id="KW-1185">Reference proteome</keyword>
<evidence type="ECO:0000259" key="4">
    <source>
        <dbReference type="PROSITE" id="PS50042"/>
    </source>
</evidence>
<keyword evidence="1" id="KW-0805">Transcription regulation</keyword>
<keyword evidence="2" id="KW-0238">DNA-binding</keyword>
<dbReference type="Proteomes" id="UP001310692">
    <property type="component" value="Unassembled WGS sequence"/>
</dbReference>
<dbReference type="InterPro" id="IPR014710">
    <property type="entry name" value="RmlC-like_jellyroll"/>
</dbReference>
<gene>
    <name evidence="6" type="ORF">V0U35_13560</name>
</gene>
<dbReference type="InterPro" id="IPR050397">
    <property type="entry name" value="Env_Response_Regulators"/>
</dbReference>
<dbReference type="InterPro" id="IPR018490">
    <property type="entry name" value="cNMP-bd_dom_sf"/>
</dbReference>
<dbReference type="InterPro" id="IPR012318">
    <property type="entry name" value="HTH_CRP"/>
</dbReference>
<dbReference type="SMART" id="SM00100">
    <property type="entry name" value="cNMP"/>
    <property type="match status" value="1"/>
</dbReference>
<dbReference type="RefSeq" id="WP_330197287.1">
    <property type="nucleotide sequence ID" value="NZ_JAZDRO010000008.1"/>
</dbReference>
<evidence type="ECO:0000256" key="2">
    <source>
        <dbReference type="ARBA" id="ARBA00023125"/>
    </source>
</evidence>
<dbReference type="PROSITE" id="PS50042">
    <property type="entry name" value="CNMP_BINDING_3"/>
    <property type="match status" value="1"/>
</dbReference>
<dbReference type="PANTHER" id="PTHR24567:SF68">
    <property type="entry name" value="DNA-BINDING TRANSCRIPTIONAL DUAL REGULATOR CRP"/>
    <property type="match status" value="1"/>
</dbReference>
<dbReference type="InterPro" id="IPR036390">
    <property type="entry name" value="WH_DNA-bd_sf"/>
</dbReference>
<evidence type="ECO:0000313" key="6">
    <source>
        <dbReference type="EMBL" id="MEE2567706.1"/>
    </source>
</evidence>
<reference evidence="6 7" key="1">
    <citation type="submission" date="2024-01" db="EMBL/GenBank/DDBJ databases">
        <title>Hyphobacterium bacterium isolated from marine sediment.</title>
        <authorList>
            <person name="Zhao S."/>
        </authorList>
    </citation>
    <scope>NUCLEOTIDE SEQUENCE [LARGE SCALE GENOMIC DNA]</scope>
    <source>
        <strain evidence="6 7">Y60-23</strain>
    </source>
</reference>
<evidence type="ECO:0000256" key="3">
    <source>
        <dbReference type="ARBA" id="ARBA00023163"/>
    </source>
</evidence>
<keyword evidence="3" id="KW-0804">Transcription</keyword>
<dbReference type="InterPro" id="IPR036388">
    <property type="entry name" value="WH-like_DNA-bd_sf"/>
</dbReference>
<dbReference type="SUPFAM" id="SSF46785">
    <property type="entry name" value="Winged helix' DNA-binding domain"/>
    <property type="match status" value="1"/>
</dbReference>
<feature type="domain" description="HTH crp-type" evidence="5">
    <location>
        <begin position="144"/>
        <end position="218"/>
    </location>
</feature>
<feature type="domain" description="Cyclic nucleotide-binding" evidence="4">
    <location>
        <begin position="10"/>
        <end position="85"/>
    </location>
</feature>
<organism evidence="6 7">
    <name type="scientific">Hyphobacterium marinum</name>
    <dbReference type="NCBI Taxonomy" id="3116574"/>
    <lineage>
        <taxon>Bacteria</taxon>
        <taxon>Pseudomonadati</taxon>
        <taxon>Pseudomonadota</taxon>
        <taxon>Alphaproteobacteria</taxon>
        <taxon>Maricaulales</taxon>
        <taxon>Maricaulaceae</taxon>
        <taxon>Hyphobacterium</taxon>
    </lineage>
</organism>
<accession>A0ABU7M1Y8</accession>
<dbReference type="EMBL" id="JAZDRO010000008">
    <property type="protein sequence ID" value="MEE2567706.1"/>
    <property type="molecule type" value="Genomic_DNA"/>
</dbReference>
<protein>
    <submittedName>
        <fullName evidence="6">Crp/Fnr family transcriptional regulator</fullName>
    </submittedName>
</protein>
<dbReference type="PROSITE" id="PS51063">
    <property type="entry name" value="HTH_CRP_2"/>
    <property type="match status" value="1"/>
</dbReference>